<proteinExistence type="inferred from homology"/>
<dbReference type="Proteomes" id="UP001210211">
    <property type="component" value="Unassembled WGS sequence"/>
</dbReference>
<dbReference type="InterPro" id="IPR001128">
    <property type="entry name" value="Cyt_P450"/>
</dbReference>
<comment type="cofactor">
    <cofactor evidence="11">
        <name>heme</name>
        <dbReference type="ChEBI" id="CHEBI:30413"/>
    </cofactor>
</comment>
<keyword evidence="9 12" id="KW-0503">Monooxygenase</keyword>
<dbReference type="GO" id="GO:0016705">
    <property type="term" value="F:oxidoreductase activity, acting on paired donors, with incorporation or reduction of molecular oxygen"/>
    <property type="evidence" value="ECO:0007669"/>
    <property type="project" value="InterPro"/>
</dbReference>
<dbReference type="GO" id="GO:0004497">
    <property type="term" value="F:monooxygenase activity"/>
    <property type="evidence" value="ECO:0007669"/>
    <property type="project" value="UniProtKB-KW"/>
</dbReference>
<evidence type="ECO:0000256" key="4">
    <source>
        <dbReference type="ARBA" id="ARBA00022692"/>
    </source>
</evidence>
<gene>
    <name evidence="14" type="ORF">LUZ61_006899</name>
</gene>
<dbReference type="EMBL" id="JAMRDG010000001">
    <property type="protein sequence ID" value="KAJ3703194.1"/>
    <property type="molecule type" value="Genomic_DNA"/>
</dbReference>
<dbReference type="PRINTS" id="PR00463">
    <property type="entry name" value="EP450I"/>
</dbReference>
<dbReference type="Gene3D" id="1.10.630.10">
    <property type="entry name" value="Cytochrome P450"/>
    <property type="match status" value="1"/>
</dbReference>
<evidence type="ECO:0000256" key="6">
    <source>
        <dbReference type="ARBA" id="ARBA00022989"/>
    </source>
</evidence>
<evidence type="ECO:0000256" key="8">
    <source>
        <dbReference type="ARBA" id="ARBA00023004"/>
    </source>
</evidence>
<comment type="caution">
    <text evidence="14">The sequence shown here is derived from an EMBL/GenBank/DDBJ whole genome shotgun (WGS) entry which is preliminary data.</text>
</comment>
<dbReference type="PANTHER" id="PTHR24282:SF39">
    <property type="entry name" value="CYTOCHROME P450 714D1"/>
    <property type="match status" value="1"/>
</dbReference>
<evidence type="ECO:0000256" key="9">
    <source>
        <dbReference type="ARBA" id="ARBA00023033"/>
    </source>
</evidence>
<evidence type="ECO:0000256" key="1">
    <source>
        <dbReference type="ARBA" id="ARBA00004370"/>
    </source>
</evidence>
<dbReference type="GO" id="GO:0020037">
    <property type="term" value="F:heme binding"/>
    <property type="evidence" value="ECO:0007669"/>
    <property type="project" value="InterPro"/>
</dbReference>
<organism evidence="14 15">
    <name type="scientific">Rhynchospora tenuis</name>
    <dbReference type="NCBI Taxonomy" id="198213"/>
    <lineage>
        <taxon>Eukaryota</taxon>
        <taxon>Viridiplantae</taxon>
        <taxon>Streptophyta</taxon>
        <taxon>Embryophyta</taxon>
        <taxon>Tracheophyta</taxon>
        <taxon>Spermatophyta</taxon>
        <taxon>Magnoliopsida</taxon>
        <taxon>Liliopsida</taxon>
        <taxon>Poales</taxon>
        <taxon>Cyperaceae</taxon>
        <taxon>Cyperoideae</taxon>
        <taxon>Rhynchosporeae</taxon>
        <taxon>Rhynchospora</taxon>
    </lineage>
</organism>
<feature type="transmembrane region" description="Helical" evidence="13">
    <location>
        <begin position="7"/>
        <end position="30"/>
    </location>
</feature>
<evidence type="ECO:0000313" key="15">
    <source>
        <dbReference type="Proteomes" id="UP001210211"/>
    </source>
</evidence>
<evidence type="ECO:0000256" key="11">
    <source>
        <dbReference type="PIRSR" id="PIRSR602401-1"/>
    </source>
</evidence>
<feature type="binding site" description="axial binding residue" evidence="11">
    <location>
        <position position="458"/>
    </location>
    <ligand>
        <name>heme</name>
        <dbReference type="ChEBI" id="CHEBI:30413"/>
    </ligand>
    <ligandPart>
        <name>Fe</name>
        <dbReference type="ChEBI" id="CHEBI:18248"/>
    </ligandPart>
</feature>
<keyword evidence="8 11" id="KW-0408">Iron</keyword>
<evidence type="ECO:0000256" key="2">
    <source>
        <dbReference type="ARBA" id="ARBA00010617"/>
    </source>
</evidence>
<evidence type="ECO:0000256" key="12">
    <source>
        <dbReference type="RuleBase" id="RU000461"/>
    </source>
</evidence>
<dbReference type="InterPro" id="IPR017972">
    <property type="entry name" value="Cyt_P450_CS"/>
</dbReference>
<keyword evidence="7 12" id="KW-0560">Oxidoreductase</keyword>
<dbReference type="InterPro" id="IPR050665">
    <property type="entry name" value="Cytochrome_P450_Monooxygen"/>
</dbReference>
<dbReference type="InterPro" id="IPR036396">
    <property type="entry name" value="Cyt_P450_sf"/>
</dbReference>
<keyword evidence="5 11" id="KW-0479">Metal-binding</keyword>
<sequence length="511" mass="58326">MCVDMASLLFSLVLGFCTMVVYILMAAWYFTPLKIQRIFKRQGINGPPPPSLFSGNLSQMRRMKNVHESSFKDGFHDYTEDIFPYFDQWRKAYGATFLYWMQRRPALYVTDPSLIREISLCVSLDIGKPTYLQKGQEPLFGQGIIKSNGPHWARQRKLISPEFFMDKVKGMVGVMVQAAEPIIIAWEGIIGEGEGSTGVIAVDEYLRSYSADVISRECFGSDYGRGKEIYGKLKELSIKMTKSKLIFELPYLRFFPTKQKRELRALVQDINSQILQVVKERKDQANNASLHRDFLQSIMGSKMEFTDELIVDNCKNIYFAGFDTIAATAIWCMMLLAAHPDWQSRTRAEVIDVCDKRPLDFDMLTKMKTLTMVIQETLRLFPPASFVARETFRDIKIGTLHVPKNVNMWIPISTMHHDKSIWGPDADKFNPNRFANGISGSCKKPYVFMPFGIGARTCLGQNLAMVELKVIMGLILSKFSFALAPEYQHSPAFRMVVEPEFGMLLIMKKVA</sequence>
<dbReference type="Pfam" id="PF00067">
    <property type="entry name" value="p450"/>
    <property type="match status" value="1"/>
</dbReference>
<dbReference type="InterPro" id="IPR002401">
    <property type="entry name" value="Cyt_P450_E_grp-I"/>
</dbReference>
<keyword evidence="15" id="KW-1185">Reference proteome</keyword>
<accession>A0AAD6EW30</accession>
<dbReference type="PRINTS" id="PR00385">
    <property type="entry name" value="P450"/>
</dbReference>
<dbReference type="AlphaFoldDB" id="A0AAD6EW30"/>
<evidence type="ECO:0000256" key="5">
    <source>
        <dbReference type="ARBA" id="ARBA00022723"/>
    </source>
</evidence>
<keyword evidence="4 13" id="KW-0812">Transmembrane</keyword>
<dbReference type="GO" id="GO:0005506">
    <property type="term" value="F:iron ion binding"/>
    <property type="evidence" value="ECO:0007669"/>
    <property type="project" value="InterPro"/>
</dbReference>
<dbReference type="GO" id="GO:0016020">
    <property type="term" value="C:membrane"/>
    <property type="evidence" value="ECO:0007669"/>
    <property type="project" value="UniProtKB-SubCell"/>
</dbReference>
<evidence type="ECO:0008006" key="16">
    <source>
        <dbReference type="Google" id="ProtNLM"/>
    </source>
</evidence>
<reference evidence="14 15" key="1">
    <citation type="journal article" date="2022" name="Cell">
        <title>Repeat-based holocentromeres influence genome architecture and karyotype evolution.</title>
        <authorList>
            <person name="Hofstatter P.G."/>
            <person name="Thangavel G."/>
            <person name="Lux T."/>
            <person name="Neumann P."/>
            <person name="Vondrak T."/>
            <person name="Novak P."/>
            <person name="Zhang M."/>
            <person name="Costa L."/>
            <person name="Castellani M."/>
            <person name="Scott A."/>
            <person name="Toegelov H."/>
            <person name="Fuchs J."/>
            <person name="Mata-Sucre Y."/>
            <person name="Dias Y."/>
            <person name="Vanzela A.L.L."/>
            <person name="Huettel B."/>
            <person name="Almeida C.C.S."/>
            <person name="Simkova H."/>
            <person name="Souza G."/>
            <person name="Pedrosa-Harand A."/>
            <person name="Macas J."/>
            <person name="Mayer K.F.X."/>
            <person name="Houben A."/>
            <person name="Marques A."/>
        </authorList>
    </citation>
    <scope>NUCLEOTIDE SEQUENCE [LARGE SCALE GENOMIC DNA]</scope>
    <source>
        <strain evidence="14">RhyTen1mFocal</strain>
    </source>
</reference>
<dbReference type="SUPFAM" id="SSF48264">
    <property type="entry name" value="Cytochrome P450"/>
    <property type="match status" value="1"/>
</dbReference>
<dbReference type="PANTHER" id="PTHR24282">
    <property type="entry name" value="CYTOCHROME P450 FAMILY MEMBER"/>
    <property type="match status" value="1"/>
</dbReference>
<dbReference type="GO" id="GO:0006629">
    <property type="term" value="P:lipid metabolic process"/>
    <property type="evidence" value="ECO:0007669"/>
    <property type="project" value="UniProtKB-ARBA"/>
</dbReference>
<protein>
    <recommendedName>
        <fullName evidence="16">Cytochrome P450</fullName>
    </recommendedName>
</protein>
<name>A0AAD6EW30_9POAL</name>
<comment type="similarity">
    <text evidence="2 12">Belongs to the cytochrome P450 family.</text>
</comment>
<evidence type="ECO:0000313" key="14">
    <source>
        <dbReference type="EMBL" id="KAJ3703194.1"/>
    </source>
</evidence>
<keyword evidence="6 13" id="KW-1133">Transmembrane helix</keyword>
<keyword evidence="10 13" id="KW-0472">Membrane</keyword>
<evidence type="ECO:0000256" key="13">
    <source>
        <dbReference type="SAM" id="Phobius"/>
    </source>
</evidence>
<evidence type="ECO:0000256" key="7">
    <source>
        <dbReference type="ARBA" id="ARBA00023002"/>
    </source>
</evidence>
<keyword evidence="3 11" id="KW-0349">Heme</keyword>
<evidence type="ECO:0000256" key="3">
    <source>
        <dbReference type="ARBA" id="ARBA00022617"/>
    </source>
</evidence>
<evidence type="ECO:0000256" key="10">
    <source>
        <dbReference type="ARBA" id="ARBA00023136"/>
    </source>
</evidence>
<comment type="subcellular location">
    <subcellularLocation>
        <location evidence="1">Membrane</location>
    </subcellularLocation>
</comment>
<dbReference type="PROSITE" id="PS00086">
    <property type="entry name" value="CYTOCHROME_P450"/>
    <property type="match status" value="1"/>
</dbReference>